<keyword evidence="1" id="KW-1133">Transmembrane helix</keyword>
<evidence type="ECO:0000313" key="2">
    <source>
        <dbReference type="EMBL" id="GBM83380.1"/>
    </source>
</evidence>
<accession>A0A4Y2J0D5</accession>
<keyword evidence="1" id="KW-0472">Membrane</keyword>
<name>A0A4Y2J0D5_ARAVE</name>
<keyword evidence="3" id="KW-1185">Reference proteome</keyword>
<protein>
    <submittedName>
        <fullName evidence="2">Uncharacterized protein</fullName>
    </submittedName>
</protein>
<keyword evidence="1" id="KW-0812">Transmembrane</keyword>
<gene>
    <name evidence="2" type="ORF">AVEN_65644_1</name>
</gene>
<feature type="transmembrane region" description="Helical" evidence="1">
    <location>
        <begin position="60"/>
        <end position="81"/>
    </location>
</feature>
<dbReference type="AlphaFoldDB" id="A0A4Y2J0D5"/>
<comment type="caution">
    <text evidence="2">The sequence shown here is derived from an EMBL/GenBank/DDBJ whole genome shotgun (WGS) entry which is preliminary data.</text>
</comment>
<evidence type="ECO:0000313" key="3">
    <source>
        <dbReference type="Proteomes" id="UP000499080"/>
    </source>
</evidence>
<reference evidence="2 3" key="1">
    <citation type="journal article" date="2019" name="Sci. Rep.">
        <title>Orb-weaving spider Araneus ventricosus genome elucidates the spidroin gene catalogue.</title>
        <authorList>
            <person name="Kono N."/>
            <person name="Nakamura H."/>
            <person name="Ohtoshi R."/>
            <person name="Moran D.A.P."/>
            <person name="Shinohara A."/>
            <person name="Yoshida Y."/>
            <person name="Fujiwara M."/>
            <person name="Mori M."/>
            <person name="Tomita M."/>
            <person name="Arakawa K."/>
        </authorList>
    </citation>
    <scope>NUCLEOTIDE SEQUENCE [LARGE SCALE GENOMIC DNA]</scope>
</reference>
<evidence type="ECO:0000256" key="1">
    <source>
        <dbReference type="SAM" id="Phobius"/>
    </source>
</evidence>
<organism evidence="2 3">
    <name type="scientific">Araneus ventricosus</name>
    <name type="common">Orbweaver spider</name>
    <name type="synonym">Epeira ventricosa</name>
    <dbReference type="NCBI Taxonomy" id="182803"/>
    <lineage>
        <taxon>Eukaryota</taxon>
        <taxon>Metazoa</taxon>
        <taxon>Ecdysozoa</taxon>
        <taxon>Arthropoda</taxon>
        <taxon>Chelicerata</taxon>
        <taxon>Arachnida</taxon>
        <taxon>Araneae</taxon>
        <taxon>Araneomorphae</taxon>
        <taxon>Entelegynae</taxon>
        <taxon>Araneoidea</taxon>
        <taxon>Araneidae</taxon>
        <taxon>Araneus</taxon>
    </lineage>
</organism>
<dbReference type="Proteomes" id="UP000499080">
    <property type="component" value="Unassembled WGS sequence"/>
</dbReference>
<dbReference type="EMBL" id="BGPR01003074">
    <property type="protein sequence ID" value="GBM83380.1"/>
    <property type="molecule type" value="Genomic_DNA"/>
</dbReference>
<proteinExistence type="predicted"/>
<sequence length="100" mass="11491">MDKWLKTRTLKRSASRTEIKSTDLATMEIAVDQQDDNHEVQRPTDCLFSQSKFDVALDRLASRIAAEFIIFLEFFSLILGVDQLAASRLQLDSRNLPEFL</sequence>